<comment type="similarity">
    <text evidence="2">Belongs to the GINS3/PSF3 family.</text>
</comment>
<dbReference type="Gene3D" id="1.20.58.2050">
    <property type="match status" value="1"/>
</dbReference>
<organism evidence="7 8">
    <name type="scientific">Carpinus fangiana</name>
    <dbReference type="NCBI Taxonomy" id="176857"/>
    <lineage>
        <taxon>Eukaryota</taxon>
        <taxon>Viridiplantae</taxon>
        <taxon>Streptophyta</taxon>
        <taxon>Embryophyta</taxon>
        <taxon>Tracheophyta</taxon>
        <taxon>Spermatophyta</taxon>
        <taxon>Magnoliopsida</taxon>
        <taxon>eudicotyledons</taxon>
        <taxon>Gunneridae</taxon>
        <taxon>Pentapetalae</taxon>
        <taxon>rosids</taxon>
        <taxon>fabids</taxon>
        <taxon>Fagales</taxon>
        <taxon>Betulaceae</taxon>
        <taxon>Carpinus</taxon>
    </lineage>
</organism>
<dbReference type="InterPro" id="IPR021151">
    <property type="entry name" value="GINS_A"/>
</dbReference>
<dbReference type="CDD" id="cd21693">
    <property type="entry name" value="GINS_B_Psf3"/>
    <property type="match status" value="1"/>
</dbReference>
<evidence type="ECO:0000313" key="8">
    <source>
        <dbReference type="Proteomes" id="UP000327013"/>
    </source>
</evidence>
<evidence type="ECO:0000256" key="1">
    <source>
        <dbReference type="ARBA" id="ARBA00004123"/>
    </source>
</evidence>
<dbReference type="InterPro" id="IPR036224">
    <property type="entry name" value="GINS_bundle-like_dom_sf"/>
</dbReference>
<dbReference type="InterPro" id="IPR010492">
    <property type="entry name" value="GINS_Psf3"/>
</dbReference>
<evidence type="ECO:0000256" key="2">
    <source>
        <dbReference type="ARBA" id="ARBA00006343"/>
    </source>
</evidence>
<keyword evidence="3" id="KW-0235">DNA replication</keyword>
<evidence type="ECO:0000259" key="5">
    <source>
        <dbReference type="Pfam" id="PF05916"/>
    </source>
</evidence>
<dbReference type="GO" id="GO:0000811">
    <property type="term" value="C:GINS complex"/>
    <property type="evidence" value="ECO:0007669"/>
    <property type="project" value="TreeGrafter"/>
</dbReference>
<evidence type="ECO:0000256" key="4">
    <source>
        <dbReference type="ARBA" id="ARBA00023242"/>
    </source>
</evidence>
<evidence type="ECO:0000313" key="7">
    <source>
        <dbReference type="EMBL" id="KAB8337182.1"/>
    </source>
</evidence>
<dbReference type="Proteomes" id="UP000327013">
    <property type="component" value="Unassembled WGS sequence"/>
</dbReference>
<dbReference type="Pfam" id="PF22466">
    <property type="entry name" value="PSF3_N"/>
    <property type="match status" value="1"/>
</dbReference>
<evidence type="ECO:0000256" key="3">
    <source>
        <dbReference type="ARBA" id="ARBA00022705"/>
    </source>
</evidence>
<feature type="domain" description="DNA replication complex GINS protein PSF3 N-terminal" evidence="6">
    <location>
        <begin position="5"/>
        <end position="57"/>
    </location>
</feature>
<keyword evidence="8" id="KW-1185">Reference proteome</keyword>
<dbReference type="CDD" id="cd11713">
    <property type="entry name" value="GINS_A_psf3"/>
    <property type="match status" value="1"/>
</dbReference>
<dbReference type="OrthoDB" id="10251744at2759"/>
<dbReference type="PANTHER" id="PTHR22768">
    <property type="entry name" value="DNA REPLICATION COMPLEX GINS PROTEIN PSF3"/>
    <property type="match status" value="1"/>
</dbReference>
<dbReference type="SUPFAM" id="SSF160059">
    <property type="entry name" value="PriA/YqbF domain"/>
    <property type="match status" value="1"/>
</dbReference>
<evidence type="ECO:0000259" key="6">
    <source>
        <dbReference type="Pfam" id="PF22466"/>
    </source>
</evidence>
<feature type="domain" description="GINS subunit" evidence="5">
    <location>
        <begin position="75"/>
        <end position="175"/>
    </location>
</feature>
<keyword evidence="4" id="KW-0539">Nucleus</keyword>
<reference evidence="7 8" key="1">
    <citation type="submission" date="2019-06" db="EMBL/GenBank/DDBJ databases">
        <title>A chromosomal-level reference genome of Carpinus fangiana (Coryloideae, Betulaceae).</title>
        <authorList>
            <person name="Yang X."/>
            <person name="Wang Z."/>
            <person name="Zhang L."/>
            <person name="Hao G."/>
            <person name="Liu J."/>
            <person name="Yang Y."/>
        </authorList>
    </citation>
    <scope>NUCLEOTIDE SEQUENCE [LARGE SCALE GENOMIC DNA]</scope>
    <source>
        <strain evidence="7">Cfa_2016G</strain>
        <tissue evidence="7">Leaf</tissue>
    </source>
</reference>
<dbReference type="InterPro" id="IPR038437">
    <property type="entry name" value="GINS_Psf3_sf"/>
</dbReference>
<protein>
    <submittedName>
        <fullName evidence="7">Uncharacterized protein</fullName>
    </submittedName>
</protein>
<name>A0A5N6KPF9_9ROSI</name>
<accession>A0A5N6KPF9</accession>
<sequence length="181" mass="19798">MGTYYDIDAIMTDAQKVPCTFTLTVPGLGYMEGSPGQPIHSGTSVALPIWLAEILAVSQSLGTAPMATIDMPLCLQPRVLNALKADPRTVDLRQQAAHFYSLGARMLELFEEDDLVDVLLQTFKQRAAIISDHASNARGALSDAKGVDFMRGLDEQERCLFRIAHDSGNATRAWMVDVKKT</sequence>
<dbReference type="PANTHER" id="PTHR22768:SF0">
    <property type="entry name" value="DNA REPLICATION COMPLEX GINS PROTEIN PSF3"/>
    <property type="match status" value="1"/>
</dbReference>
<dbReference type="SUPFAM" id="SSF158573">
    <property type="entry name" value="GINS helical bundle-like"/>
    <property type="match status" value="1"/>
</dbReference>
<dbReference type="GO" id="GO:1902975">
    <property type="term" value="P:mitotic DNA replication initiation"/>
    <property type="evidence" value="ECO:0007669"/>
    <property type="project" value="TreeGrafter"/>
</dbReference>
<proteinExistence type="inferred from homology"/>
<dbReference type="Pfam" id="PF05916">
    <property type="entry name" value="Sld5"/>
    <property type="match status" value="1"/>
</dbReference>
<gene>
    <name evidence="7" type="ORF">FH972_021486</name>
</gene>
<comment type="caution">
    <text evidence="7">The sequence shown here is derived from an EMBL/GenBank/DDBJ whole genome shotgun (WGS) entry which is preliminary data.</text>
</comment>
<dbReference type="InterPro" id="IPR055221">
    <property type="entry name" value="PSF3_N"/>
</dbReference>
<comment type="subcellular location">
    <subcellularLocation>
        <location evidence="1">Nucleus</location>
    </subcellularLocation>
</comment>
<dbReference type="EMBL" id="VIBQ01000009">
    <property type="protein sequence ID" value="KAB8337182.1"/>
    <property type="molecule type" value="Genomic_DNA"/>
</dbReference>
<dbReference type="AlphaFoldDB" id="A0A5N6KPF9"/>